<comment type="caution">
    <text evidence="2">The sequence shown here is derived from an EMBL/GenBank/DDBJ whole genome shotgun (WGS) entry which is preliminary data.</text>
</comment>
<name>A0A7C8MIJ4_9PLEO</name>
<accession>A0A7C8MIJ4</accession>
<keyword evidence="3" id="KW-1185">Reference proteome</keyword>
<sequence>MLILATFLCAAAAVHAAWSEASLEKHVDVLELAAPFVPVVGAEWFGTPHHHRTPFAVSPDGKSAYLAYLEGNHFVAGAKMCVHVQKLSTETFKAEGAAVAVDGAIEASGLVAHNDGFALFTHFNTTTTTTSEYHIPHIVRYKASKQAWRTPVGGTTILQFDAHMRANKGNLDGDLAFNENSTYAAYYRTEYYGGAPAGAAGHGGDITAYVDANGALIASPYAAQQFCGHNFGIALAPSRDIPFPSPASGAWDYPAIGAQRTPEMFTAEAFGGTRGSYSVLARLGVTELYLVAWIARPEGKGEDALRHVQVTPLKSKKEVGGAGPMDVTLAKADTDCFNAHVAAFGDAGALVTWEEATVKGEASAYTGTRFQVVDAAGKAQGAPFVSEDVFVAGDIRKVGEKLCWPYVQMKWDSDKKATAAYGPYGSDTWDPFGTAKLADTPATTVKKMSFACVKAEGAGAKRRRGRFERRHML</sequence>
<dbReference type="OrthoDB" id="2890403at2759"/>
<proteinExistence type="predicted"/>
<dbReference type="EMBL" id="JAADJZ010000002">
    <property type="protein sequence ID" value="KAF2877215.1"/>
    <property type="molecule type" value="Genomic_DNA"/>
</dbReference>
<evidence type="ECO:0000313" key="3">
    <source>
        <dbReference type="Proteomes" id="UP000481861"/>
    </source>
</evidence>
<reference evidence="2 3" key="1">
    <citation type="submission" date="2020-01" db="EMBL/GenBank/DDBJ databases">
        <authorList>
            <consortium name="DOE Joint Genome Institute"/>
            <person name="Haridas S."/>
            <person name="Albert R."/>
            <person name="Binder M."/>
            <person name="Bloem J."/>
            <person name="Labutti K."/>
            <person name="Salamov A."/>
            <person name="Andreopoulos B."/>
            <person name="Baker S.E."/>
            <person name="Barry K."/>
            <person name="Bills G."/>
            <person name="Bluhm B.H."/>
            <person name="Cannon C."/>
            <person name="Castanera R."/>
            <person name="Culley D.E."/>
            <person name="Daum C."/>
            <person name="Ezra D."/>
            <person name="Gonzalez J.B."/>
            <person name="Henrissat B."/>
            <person name="Kuo A."/>
            <person name="Liang C."/>
            <person name="Lipzen A."/>
            <person name="Lutzoni F."/>
            <person name="Magnuson J."/>
            <person name="Mondo S."/>
            <person name="Nolan M."/>
            <person name="Ohm R."/>
            <person name="Pangilinan J."/>
            <person name="Park H.-J.H."/>
            <person name="Ramirez L."/>
            <person name="Alfaro M."/>
            <person name="Sun H."/>
            <person name="Tritt A."/>
            <person name="Yoshinaga Y."/>
            <person name="Zwiers L.-H.L."/>
            <person name="Turgeon B.G."/>
            <person name="Goodwin S.B."/>
            <person name="Spatafora J.W."/>
            <person name="Crous P.W."/>
            <person name="Grigoriev I.V."/>
        </authorList>
    </citation>
    <scope>NUCLEOTIDE SEQUENCE [LARGE SCALE GENOMIC DNA]</scope>
    <source>
        <strain evidence="2 3">CBS 611.86</strain>
    </source>
</reference>
<evidence type="ECO:0000313" key="2">
    <source>
        <dbReference type="EMBL" id="KAF2877215.1"/>
    </source>
</evidence>
<dbReference type="Proteomes" id="UP000481861">
    <property type="component" value="Unassembled WGS sequence"/>
</dbReference>
<gene>
    <name evidence="2" type="ORF">BDV95DRAFT_601630</name>
</gene>
<feature type="chain" id="PRO_5028958276" evidence="1">
    <location>
        <begin position="17"/>
        <end position="473"/>
    </location>
</feature>
<protein>
    <submittedName>
        <fullName evidence="2">Uncharacterized protein</fullName>
    </submittedName>
</protein>
<feature type="signal peptide" evidence="1">
    <location>
        <begin position="1"/>
        <end position="16"/>
    </location>
</feature>
<evidence type="ECO:0000256" key="1">
    <source>
        <dbReference type="SAM" id="SignalP"/>
    </source>
</evidence>
<keyword evidence="1" id="KW-0732">Signal</keyword>
<organism evidence="2 3">
    <name type="scientific">Massariosphaeria phaeospora</name>
    <dbReference type="NCBI Taxonomy" id="100035"/>
    <lineage>
        <taxon>Eukaryota</taxon>
        <taxon>Fungi</taxon>
        <taxon>Dikarya</taxon>
        <taxon>Ascomycota</taxon>
        <taxon>Pezizomycotina</taxon>
        <taxon>Dothideomycetes</taxon>
        <taxon>Pleosporomycetidae</taxon>
        <taxon>Pleosporales</taxon>
        <taxon>Pleosporales incertae sedis</taxon>
        <taxon>Massariosphaeria</taxon>
    </lineage>
</organism>
<dbReference type="AlphaFoldDB" id="A0A7C8MIJ4"/>